<feature type="active site" evidence="5">
    <location>
        <position position="254"/>
    </location>
</feature>
<evidence type="ECO:0000256" key="4">
    <source>
        <dbReference type="PIRNR" id="PIRNR036492"/>
    </source>
</evidence>
<evidence type="ECO:0000256" key="3">
    <source>
        <dbReference type="ARBA" id="ARBA00023027"/>
    </source>
</evidence>
<protein>
    <recommendedName>
        <fullName evidence="4">Aldehyde dehydrogenase</fullName>
    </recommendedName>
</protein>
<dbReference type="Gene3D" id="3.40.309.10">
    <property type="entry name" value="Aldehyde Dehydrogenase, Chain A, domain 2"/>
    <property type="match status" value="1"/>
</dbReference>
<dbReference type="Gene3D" id="3.40.605.10">
    <property type="entry name" value="Aldehyde Dehydrogenase, Chain A, domain 1"/>
    <property type="match status" value="1"/>
</dbReference>
<evidence type="ECO:0000313" key="9">
    <source>
        <dbReference type="EMBL" id="KLI63980.1"/>
    </source>
</evidence>
<name>A0A0H0XUM0_9SPHN</name>
<keyword evidence="10" id="KW-1185">Reference proteome</keyword>
<organism evidence="9 10">
    <name type="scientific">Aurantiacibacter marinus</name>
    <dbReference type="NCBI Taxonomy" id="874156"/>
    <lineage>
        <taxon>Bacteria</taxon>
        <taxon>Pseudomonadati</taxon>
        <taxon>Pseudomonadota</taxon>
        <taxon>Alphaproteobacteria</taxon>
        <taxon>Sphingomonadales</taxon>
        <taxon>Erythrobacteraceae</taxon>
        <taxon>Aurantiacibacter</taxon>
    </lineage>
</organism>
<evidence type="ECO:0000256" key="5">
    <source>
        <dbReference type="PIRSR" id="PIRSR036492-1"/>
    </source>
</evidence>
<proteinExistence type="inferred from homology"/>
<sequence>MSATLTDPAMLKPMLEAQQRAFIAARPEALSIRRDRLDRTIALLADNDKALCDAMSEDYGNRSEVQSMLTDILVSIRFAKYCREKMAHWAKPDSRSVQFPLGLLGAKAEVRYEPKGVVGIISPWNFPVNLAFGPLAQVLAAGNRAMIKPSESTPTTANLIAELVGARFDAHEVAVATGGVDVAKAFSALPFDHLVFTGSTETGRKVMEAAGTNLTPVTLELGGKSPAIIGASADLERTGSRIVTGKMMNAGQICIAPDYLLVPESMEDGVIASLELGVLDQYPTVRDNPDYASVINDSQYSRLQEMVADARDKGGDVMEINPAGEDFSASNTRKMPLTIIRNPTPDMQAMQEEIFGPVLPVKTYRGIDEAIQFINDGGRPLALYYFGNDSAERDAVLSRTISGGVTVNDVIFHNTVEDMPFGGVGASGIGAYHGVEGFREFSHARAVYTQPKIDVAGMAGLKPPYGDRARKMLHMMARK</sequence>
<keyword evidence="2 4" id="KW-0560">Oxidoreductase</keyword>
<dbReference type="PATRIC" id="fig|874156.12.peg.2023"/>
<evidence type="ECO:0000256" key="6">
    <source>
        <dbReference type="PROSITE-ProRule" id="PRU10007"/>
    </source>
</evidence>
<dbReference type="InterPro" id="IPR016162">
    <property type="entry name" value="Ald_DH_N"/>
</dbReference>
<evidence type="ECO:0000256" key="7">
    <source>
        <dbReference type="RuleBase" id="RU003345"/>
    </source>
</evidence>
<feature type="domain" description="Aldehyde dehydrogenase" evidence="8">
    <location>
        <begin position="12"/>
        <end position="447"/>
    </location>
</feature>
<gene>
    <name evidence="9" type="ORF">AAV99_09845</name>
</gene>
<dbReference type="PANTHER" id="PTHR43570">
    <property type="entry name" value="ALDEHYDE DEHYDROGENASE"/>
    <property type="match status" value="1"/>
</dbReference>
<dbReference type="SUPFAM" id="SSF53720">
    <property type="entry name" value="ALDH-like"/>
    <property type="match status" value="1"/>
</dbReference>
<dbReference type="PROSITE" id="PS00687">
    <property type="entry name" value="ALDEHYDE_DEHYDR_GLU"/>
    <property type="match status" value="1"/>
</dbReference>
<dbReference type="AlphaFoldDB" id="A0A0H0XUM0"/>
<dbReference type="PANTHER" id="PTHR43570:SF20">
    <property type="entry name" value="ALDEHYDE DEHYDROGENASE ALDX-RELATED"/>
    <property type="match status" value="1"/>
</dbReference>
<dbReference type="CDD" id="cd07133">
    <property type="entry name" value="ALDH_CALDH_CalB"/>
    <property type="match status" value="1"/>
</dbReference>
<accession>A0A0H0XUM0</accession>
<dbReference type="STRING" id="874156.GCA_001021555_01341"/>
<dbReference type="EMBL" id="LBHU01000002">
    <property type="protein sequence ID" value="KLI63980.1"/>
    <property type="molecule type" value="Genomic_DNA"/>
</dbReference>
<evidence type="ECO:0000259" key="8">
    <source>
        <dbReference type="Pfam" id="PF00171"/>
    </source>
</evidence>
<dbReference type="InterPro" id="IPR029510">
    <property type="entry name" value="Ald_DH_CS_GLU"/>
</dbReference>
<dbReference type="GO" id="GO:0004029">
    <property type="term" value="F:aldehyde dehydrogenase (NAD+) activity"/>
    <property type="evidence" value="ECO:0007669"/>
    <property type="project" value="TreeGrafter"/>
</dbReference>
<reference evidence="9 10" key="1">
    <citation type="submission" date="2015-04" db="EMBL/GenBank/DDBJ databases">
        <title>The draft genome sequence of Erythrobacter marinus HWDM-33.</title>
        <authorList>
            <person name="Zhuang L."/>
            <person name="Liu Y."/>
            <person name="Shao Z."/>
        </authorList>
    </citation>
    <scope>NUCLEOTIDE SEQUENCE [LARGE SCALE GENOMIC DNA]</scope>
    <source>
        <strain evidence="9 10">HWDM-33</strain>
    </source>
</reference>
<feature type="active site" evidence="5 6">
    <location>
        <position position="220"/>
    </location>
</feature>
<dbReference type="InterPro" id="IPR016163">
    <property type="entry name" value="Ald_DH_C"/>
</dbReference>
<comment type="similarity">
    <text evidence="1 4 7">Belongs to the aldehyde dehydrogenase family.</text>
</comment>
<dbReference type="InterPro" id="IPR016161">
    <property type="entry name" value="Ald_DH/histidinol_DH"/>
</dbReference>
<evidence type="ECO:0000313" key="10">
    <source>
        <dbReference type="Proteomes" id="UP000053455"/>
    </source>
</evidence>
<keyword evidence="3" id="KW-0520">NAD</keyword>
<dbReference type="Proteomes" id="UP000053455">
    <property type="component" value="Unassembled WGS sequence"/>
</dbReference>
<evidence type="ECO:0000256" key="1">
    <source>
        <dbReference type="ARBA" id="ARBA00009986"/>
    </source>
</evidence>
<evidence type="ECO:0000256" key="2">
    <source>
        <dbReference type="ARBA" id="ARBA00023002"/>
    </source>
</evidence>
<comment type="caution">
    <text evidence="9">The sequence shown here is derived from an EMBL/GenBank/DDBJ whole genome shotgun (WGS) entry which is preliminary data.</text>
</comment>
<dbReference type="Pfam" id="PF00171">
    <property type="entry name" value="Aldedh"/>
    <property type="match status" value="1"/>
</dbReference>
<dbReference type="GO" id="GO:0005737">
    <property type="term" value="C:cytoplasm"/>
    <property type="evidence" value="ECO:0007669"/>
    <property type="project" value="TreeGrafter"/>
</dbReference>
<dbReference type="GO" id="GO:0006081">
    <property type="term" value="P:aldehyde metabolic process"/>
    <property type="evidence" value="ECO:0007669"/>
    <property type="project" value="InterPro"/>
</dbReference>
<dbReference type="PIRSF" id="PIRSF036492">
    <property type="entry name" value="ALDH"/>
    <property type="match status" value="1"/>
</dbReference>
<dbReference type="OrthoDB" id="9812625at2"/>
<dbReference type="RefSeq" id="WP_047093797.1">
    <property type="nucleotide sequence ID" value="NZ_LBHU01000002.1"/>
</dbReference>
<dbReference type="InterPro" id="IPR012394">
    <property type="entry name" value="Aldehyde_DH_NAD(P)"/>
</dbReference>
<dbReference type="InterPro" id="IPR015590">
    <property type="entry name" value="Aldehyde_DH_dom"/>
</dbReference>